<organism evidence="2 3">
    <name type="scientific">Stereocaulon virgatum</name>
    <dbReference type="NCBI Taxonomy" id="373712"/>
    <lineage>
        <taxon>Eukaryota</taxon>
        <taxon>Fungi</taxon>
        <taxon>Dikarya</taxon>
        <taxon>Ascomycota</taxon>
        <taxon>Pezizomycotina</taxon>
        <taxon>Lecanoromycetes</taxon>
        <taxon>OSLEUM clade</taxon>
        <taxon>Lecanoromycetidae</taxon>
        <taxon>Lecanorales</taxon>
        <taxon>Lecanorineae</taxon>
        <taxon>Stereocaulaceae</taxon>
        <taxon>Stereocaulon</taxon>
    </lineage>
</organism>
<feature type="compositionally biased region" description="Low complexity" evidence="1">
    <location>
        <begin position="71"/>
        <end position="81"/>
    </location>
</feature>
<dbReference type="Proteomes" id="UP001590950">
    <property type="component" value="Unassembled WGS sequence"/>
</dbReference>
<feature type="compositionally biased region" description="Polar residues" evidence="1">
    <location>
        <begin position="171"/>
        <end position="180"/>
    </location>
</feature>
<accession>A0ABR4A8C6</accession>
<feature type="region of interest" description="Disordered" evidence="1">
    <location>
        <begin position="171"/>
        <end position="234"/>
    </location>
</feature>
<keyword evidence="3" id="KW-1185">Reference proteome</keyword>
<name>A0ABR4A8C6_9LECA</name>
<evidence type="ECO:0000256" key="1">
    <source>
        <dbReference type="SAM" id="MobiDB-lite"/>
    </source>
</evidence>
<proteinExistence type="predicted"/>
<evidence type="ECO:0000313" key="3">
    <source>
        <dbReference type="Proteomes" id="UP001590950"/>
    </source>
</evidence>
<comment type="caution">
    <text evidence="2">The sequence shown here is derived from an EMBL/GenBank/DDBJ whole genome shotgun (WGS) entry which is preliminary data.</text>
</comment>
<sequence>MNPPNMYPSVTPPSSQCIDPRLLTDSFCATCPENTPTFMPVANDDGSPSANRMHVPINNHQQEVFDECRGNNQRQQNTNRQASTGFGAQPEQQQQHRNQQYQQYQQYQQCQQYQYQQDQQHQQPPQPQQQLESHASIPQNPQWGTLTGLDAQTHGETAAFWQLMTEVPNAYSPQQQATMPTSPPYANAGQPTPPIPNKTGMSQSPKSTKPQGVSKGRQALTKEERLAKHKQSEAIRRNMRQIAYEYVRDQVQDAFKDGTRKENSESHILPCAVKQLECLLNNNRRTMAHNQQLRADLINRGAQRSPAPNAAMQ</sequence>
<feature type="compositionally biased region" description="Basic and acidic residues" evidence="1">
    <location>
        <begin position="220"/>
        <end position="234"/>
    </location>
</feature>
<feature type="compositionally biased region" description="Polar residues" evidence="1">
    <location>
        <begin position="131"/>
        <end position="145"/>
    </location>
</feature>
<gene>
    <name evidence="2" type="ORF">N7G274_006457</name>
</gene>
<dbReference type="EMBL" id="JBEFKJ010000019">
    <property type="protein sequence ID" value="KAL2040999.1"/>
    <property type="molecule type" value="Genomic_DNA"/>
</dbReference>
<evidence type="ECO:0000313" key="2">
    <source>
        <dbReference type="EMBL" id="KAL2040999.1"/>
    </source>
</evidence>
<reference evidence="2 3" key="1">
    <citation type="submission" date="2024-09" db="EMBL/GenBank/DDBJ databases">
        <title>Rethinking Asexuality: The Enigmatic Case of Functional Sexual Genes in Lepraria (Stereocaulaceae).</title>
        <authorList>
            <person name="Doellman M."/>
            <person name="Sun Y."/>
            <person name="Barcenas-Pena A."/>
            <person name="Lumbsch H.T."/>
            <person name="Grewe F."/>
        </authorList>
    </citation>
    <scope>NUCLEOTIDE SEQUENCE [LARGE SCALE GENOMIC DNA]</scope>
    <source>
        <strain evidence="2 3">Mercado 3170</strain>
    </source>
</reference>
<evidence type="ECO:0008006" key="4">
    <source>
        <dbReference type="Google" id="ProtNLM"/>
    </source>
</evidence>
<feature type="region of interest" description="Disordered" evidence="1">
    <location>
        <begin position="115"/>
        <end position="148"/>
    </location>
</feature>
<feature type="compositionally biased region" description="Polar residues" evidence="1">
    <location>
        <begin position="199"/>
        <end position="211"/>
    </location>
</feature>
<feature type="region of interest" description="Disordered" evidence="1">
    <location>
        <begin position="69"/>
        <end position="100"/>
    </location>
</feature>
<protein>
    <recommendedName>
        <fullName evidence="4">BHLH domain-containing protein</fullName>
    </recommendedName>
</protein>
<feature type="compositionally biased region" description="Low complexity" evidence="1">
    <location>
        <begin position="89"/>
        <end position="100"/>
    </location>
</feature>